<protein>
    <submittedName>
        <fullName evidence="1">Coil containing protein</fullName>
    </submittedName>
</protein>
<accession>A0A2I7RRX7</accession>
<sequence length="355" mass="38861">MYRLLFNEYINIPTLALEQGDEIIFDILWRDDVDAYTKQYLFLSTTNSDNDHTAYITDSGVSTALISSPILTPDLFGLENGTRHQLKFTMAIGTAAGSIDRFFANSSGVNNFRGQIFSIQINAAAGNRLYEFQDGWENNPVIADSLGDGSTDGTLVKGLGAGWWPTTVADQLEVSNFQNIAVMESLDASIEVRNASLIAVVGEGVPNLLEVRNTQIIAVMEDFQEKQRKGNITDIYTEDIFRDPNLYDMAAYADRSMEKGEILWQHTLPITVTVFANAPFSTGVLASPAMAPIQIDVSVSGSVVGSFNWKLGDTDATIIWTNTLMIFKDDEVVFTVVEADSGASSITLNLIGAYV</sequence>
<dbReference type="Proteomes" id="UP000277460">
    <property type="component" value="Segment"/>
</dbReference>
<organism evidence="1 2">
    <name type="scientific">Vibrio phage 1.224.A._10N.261.48.B1</name>
    <dbReference type="NCBI Taxonomy" id="1881226"/>
    <lineage>
        <taxon>Viruses</taxon>
        <taxon>Duplodnaviria</taxon>
        <taxon>Heunggongvirae</taxon>
        <taxon>Uroviricota</taxon>
        <taxon>Caudoviricetes</taxon>
        <taxon>Schitoviridae</taxon>
        <taxon>Mukerjeevirus</taxon>
        <taxon>Mukerjeevirus mv48B1</taxon>
    </lineage>
</organism>
<gene>
    <name evidence="1" type="ORF">NVP1224A_35</name>
</gene>
<proteinExistence type="predicted"/>
<name>A0A2I7RRX7_9CAUD</name>
<keyword evidence="2" id="KW-1185">Reference proteome</keyword>
<evidence type="ECO:0000313" key="1">
    <source>
        <dbReference type="EMBL" id="AUR96402.1"/>
    </source>
</evidence>
<dbReference type="EMBL" id="MG592591">
    <property type="protein sequence ID" value="AUR96402.1"/>
    <property type="molecule type" value="Genomic_DNA"/>
</dbReference>
<reference evidence="1 2" key="1">
    <citation type="submission" date="2017-11" db="EMBL/GenBank/DDBJ databases">
        <title>A major lineage of nontailed dsDNA viruses as unrecognized killers of marine bacteria.</title>
        <authorList>
            <person name="Kauffman K.M."/>
            <person name="Hussain F.A."/>
            <person name="Yang J."/>
            <person name="Arevalo P."/>
            <person name="Brown J.M."/>
            <person name="Chang W.K."/>
            <person name="VanInsberghe D."/>
            <person name="Elsherbini J."/>
            <person name="Cutler M.B."/>
            <person name="Kelly L."/>
            <person name="Polz M.F."/>
        </authorList>
    </citation>
    <scope>NUCLEOTIDE SEQUENCE [LARGE SCALE GENOMIC DNA]</scope>
</reference>
<evidence type="ECO:0000313" key="2">
    <source>
        <dbReference type="Proteomes" id="UP000277460"/>
    </source>
</evidence>